<evidence type="ECO:0000256" key="8">
    <source>
        <dbReference type="PIRSR" id="PIRSR000005-1"/>
    </source>
</evidence>
<feature type="binding site" description="covalent" evidence="8">
    <location>
        <position position="134"/>
    </location>
    <ligand>
        <name>heme c</name>
        <dbReference type="ChEBI" id="CHEBI:61717"/>
        <label>2</label>
    </ligand>
</feature>
<evidence type="ECO:0000256" key="2">
    <source>
        <dbReference type="ARBA" id="ARBA00022448"/>
    </source>
</evidence>
<comment type="subcellular location">
    <subcellularLocation>
        <location evidence="1">Periplasm</location>
    </subcellularLocation>
</comment>
<protein>
    <submittedName>
        <fullName evidence="12">Cytochrome c4</fullName>
    </submittedName>
</protein>
<dbReference type="Proteomes" id="UP000298049">
    <property type="component" value="Chromosome"/>
</dbReference>
<feature type="binding site" description="axial binding residue" evidence="9">
    <location>
        <position position="178"/>
    </location>
    <ligand>
        <name>heme c</name>
        <dbReference type="ChEBI" id="CHEBI:61717"/>
        <label>2</label>
    </ligand>
    <ligandPart>
        <name>Fe</name>
        <dbReference type="ChEBI" id="CHEBI:18248"/>
    </ligandPart>
</feature>
<evidence type="ECO:0000256" key="6">
    <source>
        <dbReference type="ARBA" id="ARBA00022982"/>
    </source>
</evidence>
<feature type="domain" description="Cytochrome c" evidence="11">
    <location>
        <begin position="22"/>
        <end position="101"/>
    </location>
</feature>
<gene>
    <name evidence="12" type="ORF">soil367_15915</name>
</gene>
<evidence type="ECO:0000256" key="5">
    <source>
        <dbReference type="ARBA" id="ARBA00022764"/>
    </source>
</evidence>
<dbReference type="SUPFAM" id="SSF46626">
    <property type="entry name" value="Cytochrome c"/>
    <property type="match status" value="2"/>
</dbReference>
<evidence type="ECO:0000256" key="4">
    <source>
        <dbReference type="ARBA" id="ARBA00022723"/>
    </source>
</evidence>
<evidence type="ECO:0000256" key="7">
    <source>
        <dbReference type="ARBA" id="ARBA00023004"/>
    </source>
</evidence>
<keyword evidence="10" id="KW-0732">Signal</keyword>
<evidence type="ECO:0000256" key="1">
    <source>
        <dbReference type="ARBA" id="ARBA00004418"/>
    </source>
</evidence>
<keyword evidence="2" id="KW-0813">Transport</keyword>
<organism evidence="12 13">
    <name type="scientific">Hydrocarboniclastica marina</name>
    <dbReference type="NCBI Taxonomy" id="2259620"/>
    <lineage>
        <taxon>Bacteria</taxon>
        <taxon>Pseudomonadati</taxon>
        <taxon>Pseudomonadota</taxon>
        <taxon>Gammaproteobacteria</taxon>
        <taxon>Alteromonadales</taxon>
        <taxon>Alteromonadaceae</taxon>
        <taxon>Hydrocarboniclastica</taxon>
    </lineage>
</organism>
<evidence type="ECO:0000313" key="12">
    <source>
        <dbReference type="EMBL" id="QCF27991.1"/>
    </source>
</evidence>
<dbReference type="EMBL" id="CP031093">
    <property type="protein sequence ID" value="QCF27991.1"/>
    <property type="molecule type" value="Genomic_DNA"/>
</dbReference>
<feature type="binding site" description="axial binding residue" evidence="9">
    <location>
        <position position="135"/>
    </location>
    <ligand>
        <name>heme c</name>
        <dbReference type="ChEBI" id="CHEBI:61717"/>
        <label>2</label>
    </ligand>
    <ligandPart>
        <name>Fe</name>
        <dbReference type="ChEBI" id="CHEBI:18248"/>
    </ligandPart>
</feature>
<dbReference type="InterPro" id="IPR050597">
    <property type="entry name" value="Cytochrome_c_Oxidase_Subunit"/>
</dbReference>
<evidence type="ECO:0000313" key="13">
    <source>
        <dbReference type="Proteomes" id="UP000298049"/>
    </source>
</evidence>
<feature type="domain" description="Cytochrome c" evidence="11">
    <location>
        <begin position="110"/>
        <end position="201"/>
    </location>
</feature>
<keyword evidence="13" id="KW-1185">Reference proteome</keyword>
<dbReference type="AlphaFoldDB" id="A0A4P7XLF7"/>
<dbReference type="Gene3D" id="1.10.760.10">
    <property type="entry name" value="Cytochrome c-like domain"/>
    <property type="match status" value="2"/>
</dbReference>
<dbReference type="GO" id="GO:0020037">
    <property type="term" value="F:heme binding"/>
    <property type="evidence" value="ECO:0007669"/>
    <property type="project" value="InterPro"/>
</dbReference>
<dbReference type="PANTHER" id="PTHR33751">
    <property type="entry name" value="CBB3-TYPE CYTOCHROME C OXIDASE SUBUNIT FIXP"/>
    <property type="match status" value="1"/>
</dbReference>
<keyword evidence="5" id="KW-0574">Periplasm</keyword>
<dbReference type="GO" id="GO:0042597">
    <property type="term" value="C:periplasmic space"/>
    <property type="evidence" value="ECO:0007669"/>
    <property type="project" value="UniProtKB-SubCell"/>
</dbReference>
<evidence type="ECO:0000256" key="3">
    <source>
        <dbReference type="ARBA" id="ARBA00022617"/>
    </source>
</evidence>
<dbReference type="PANTHER" id="PTHR33751:SF9">
    <property type="entry name" value="CYTOCHROME C4"/>
    <property type="match status" value="1"/>
</dbReference>
<feature type="binding site" description="covalent" evidence="8">
    <location>
        <position position="131"/>
    </location>
    <ligand>
        <name>heme c</name>
        <dbReference type="ChEBI" id="CHEBI:61717"/>
        <label>2</label>
    </ligand>
</feature>
<dbReference type="InterPro" id="IPR036909">
    <property type="entry name" value="Cyt_c-like_dom_sf"/>
</dbReference>
<reference evidence="12 13" key="1">
    <citation type="submission" date="2018-07" db="EMBL/GenBank/DDBJ databases">
        <title>Marsedoiliclastica nanhaica gen. nov. sp. nov., a novel marine hydrocarbonoclastic bacterium isolated from an in-situ enriched hydrocarbon-degrading consortium in deep-sea sediment.</title>
        <authorList>
            <person name="Dong C."/>
            <person name="Ma T."/>
            <person name="Liu R."/>
            <person name="Shao Z."/>
        </authorList>
    </citation>
    <scope>NUCLEOTIDE SEQUENCE [LARGE SCALE GENOMIC DNA]</scope>
    <source>
        <strain evidence="13">soil36-7</strain>
    </source>
</reference>
<feature type="binding site" description="axial binding residue" evidence="9">
    <location>
        <position position="78"/>
    </location>
    <ligand>
        <name>heme c</name>
        <dbReference type="ChEBI" id="CHEBI:61717"/>
        <label>1</label>
    </ligand>
    <ligandPart>
        <name>Fe</name>
        <dbReference type="ChEBI" id="CHEBI:18248"/>
    </ligandPart>
</feature>
<dbReference type="KEGG" id="hmi:soil367_15915"/>
<name>A0A4P7XLF7_9ALTE</name>
<dbReference type="PIRSF" id="PIRSF000005">
    <property type="entry name" value="Cytochrome_c4"/>
    <property type="match status" value="1"/>
</dbReference>
<accession>A0A4P7XLF7</accession>
<keyword evidence="4 9" id="KW-0479">Metal-binding</keyword>
<feature type="binding site" description="covalent" evidence="8">
    <location>
        <position position="34"/>
    </location>
    <ligand>
        <name>heme c</name>
        <dbReference type="ChEBI" id="CHEBI:61717"/>
        <label>1</label>
    </ligand>
</feature>
<dbReference type="OrthoDB" id="9773456at2"/>
<feature type="binding site" description="axial binding residue" evidence="9">
    <location>
        <position position="38"/>
    </location>
    <ligand>
        <name>heme c</name>
        <dbReference type="ChEBI" id="CHEBI:61717"/>
        <label>1</label>
    </ligand>
    <ligandPart>
        <name>Fe</name>
        <dbReference type="ChEBI" id="CHEBI:18248"/>
    </ligandPart>
</feature>
<feature type="chain" id="PRO_5020391805" evidence="10">
    <location>
        <begin position="21"/>
        <end position="201"/>
    </location>
</feature>
<dbReference type="InterPro" id="IPR024167">
    <property type="entry name" value="Cytochrome_c4-like"/>
</dbReference>
<feature type="binding site" description="covalent" evidence="8">
    <location>
        <position position="37"/>
    </location>
    <ligand>
        <name>heme c</name>
        <dbReference type="ChEBI" id="CHEBI:61717"/>
        <label>1</label>
    </ligand>
</feature>
<dbReference type="GO" id="GO:0005506">
    <property type="term" value="F:iron ion binding"/>
    <property type="evidence" value="ECO:0007669"/>
    <property type="project" value="InterPro"/>
</dbReference>
<evidence type="ECO:0000259" key="11">
    <source>
        <dbReference type="PROSITE" id="PS51007"/>
    </source>
</evidence>
<sequence length="201" mass="20878">MKKIIAGLIMAVGLAGVAQAQGDPEAGKSLAATCGACHGQSGASPVAPSYPKIAGIGEKYILKQLQDIKAGRRVVPEMTGILQPLSEQDLADLAAFYQTQEMTLEQADPELIEMGRALYRGGNMASGVTACSACHGPAGQGIASAAFPQVGGQKAAYLAKQLNDWQAGKRDNDPNAMMQDIASKLTDAEIEAISSYMSGLH</sequence>
<keyword evidence="7 9" id="KW-0408">Iron</keyword>
<dbReference type="Pfam" id="PF00034">
    <property type="entry name" value="Cytochrom_C"/>
    <property type="match status" value="2"/>
</dbReference>
<dbReference type="GO" id="GO:0009055">
    <property type="term" value="F:electron transfer activity"/>
    <property type="evidence" value="ECO:0007669"/>
    <property type="project" value="InterPro"/>
</dbReference>
<dbReference type="InterPro" id="IPR009056">
    <property type="entry name" value="Cyt_c-like_dom"/>
</dbReference>
<dbReference type="PROSITE" id="PS51007">
    <property type="entry name" value="CYTC"/>
    <property type="match status" value="2"/>
</dbReference>
<feature type="signal peptide" evidence="10">
    <location>
        <begin position="1"/>
        <end position="20"/>
    </location>
</feature>
<evidence type="ECO:0000256" key="9">
    <source>
        <dbReference type="PIRSR" id="PIRSR000005-2"/>
    </source>
</evidence>
<keyword evidence="6" id="KW-0249">Electron transport</keyword>
<proteinExistence type="predicted"/>
<evidence type="ECO:0000256" key="10">
    <source>
        <dbReference type="SAM" id="SignalP"/>
    </source>
</evidence>
<comment type="PTM">
    <text evidence="8">Binds 2 heme c groups covalently per subunit.</text>
</comment>
<keyword evidence="3 8" id="KW-0349">Heme</keyword>